<keyword evidence="2" id="KW-1185">Reference proteome</keyword>
<gene>
    <name evidence="1" type="ORF">HPB50_025579</name>
</gene>
<reference evidence="1" key="1">
    <citation type="submission" date="2020-05" db="EMBL/GenBank/DDBJ databases">
        <title>Large-scale comparative analyses of tick genomes elucidate their genetic diversity and vector capacities.</title>
        <authorList>
            <person name="Jia N."/>
            <person name="Wang J."/>
            <person name="Shi W."/>
            <person name="Du L."/>
            <person name="Sun Y."/>
            <person name="Zhan W."/>
            <person name="Jiang J."/>
            <person name="Wang Q."/>
            <person name="Zhang B."/>
            <person name="Ji P."/>
            <person name="Sakyi L.B."/>
            <person name="Cui X."/>
            <person name="Yuan T."/>
            <person name="Jiang B."/>
            <person name="Yang W."/>
            <person name="Lam T.T.-Y."/>
            <person name="Chang Q."/>
            <person name="Ding S."/>
            <person name="Wang X."/>
            <person name="Zhu J."/>
            <person name="Ruan X."/>
            <person name="Zhao L."/>
            <person name="Wei J."/>
            <person name="Que T."/>
            <person name="Du C."/>
            <person name="Cheng J."/>
            <person name="Dai P."/>
            <person name="Han X."/>
            <person name="Huang E."/>
            <person name="Gao Y."/>
            <person name="Liu J."/>
            <person name="Shao H."/>
            <person name="Ye R."/>
            <person name="Li L."/>
            <person name="Wei W."/>
            <person name="Wang X."/>
            <person name="Wang C."/>
            <person name="Yang T."/>
            <person name="Huo Q."/>
            <person name="Li W."/>
            <person name="Guo W."/>
            <person name="Chen H."/>
            <person name="Zhou L."/>
            <person name="Ni X."/>
            <person name="Tian J."/>
            <person name="Zhou Y."/>
            <person name="Sheng Y."/>
            <person name="Liu T."/>
            <person name="Pan Y."/>
            <person name="Xia L."/>
            <person name="Li J."/>
            <person name="Zhao F."/>
            <person name="Cao W."/>
        </authorList>
    </citation>
    <scope>NUCLEOTIDE SEQUENCE</scope>
    <source>
        <strain evidence="1">Hyas-2018</strain>
    </source>
</reference>
<name>A0ACB7SQW8_HYAAI</name>
<comment type="caution">
    <text evidence="1">The sequence shown here is derived from an EMBL/GenBank/DDBJ whole genome shotgun (WGS) entry which is preliminary data.</text>
</comment>
<sequence length="194" mass="21761">MKRTDSKHEGVIDNDARSASVWRTCGQVYGQLVQDSGLPGSDVLVEGGRLRRLFWAGALLTLVYYSASETCAILSEYFTYSVAVAFEYSTNESFELPDVTVCNVNPLRRSKLCAFLEAPEGDMDSELKQRICGDGQQFIEANTKDLKLQQRLSGWLAQKVVRDVQLITELGHQFGDTVVDCTYHEKNCKHPKQV</sequence>
<dbReference type="Proteomes" id="UP000821845">
    <property type="component" value="Chromosome 3"/>
</dbReference>
<evidence type="ECO:0000313" key="1">
    <source>
        <dbReference type="EMBL" id="KAH6937118.1"/>
    </source>
</evidence>
<evidence type="ECO:0000313" key="2">
    <source>
        <dbReference type="Proteomes" id="UP000821845"/>
    </source>
</evidence>
<protein>
    <submittedName>
        <fullName evidence="1">Uncharacterized protein</fullName>
    </submittedName>
</protein>
<accession>A0ACB7SQW8</accession>
<proteinExistence type="predicted"/>
<organism evidence="1 2">
    <name type="scientific">Hyalomma asiaticum</name>
    <name type="common">Tick</name>
    <dbReference type="NCBI Taxonomy" id="266040"/>
    <lineage>
        <taxon>Eukaryota</taxon>
        <taxon>Metazoa</taxon>
        <taxon>Ecdysozoa</taxon>
        <taxon>Arthropoda</taxon>
        <taxon>Chelicerata</taxon>
        <taxon>Arachnida</taxon>
        <taxon>Acari</taxon>
        <taxon>Parasitiformes</taxon>
        <taxon>Ixodida</taxon>
        <taxon>Ixodoidea</taxon>
        <taxon>Ixodidae</taxon>
        <taxon>Hyalomminae</taxon>
        <taxon>Hyalomma</taxon>
    </lineage>
</organism>
<dbReference type="EMBL" id="CM023483">
    <property type="protein sequence ID" value="KAH6937118.1"/>
    <property type="molecule type" value="Genomic_DNA"/>
</dbReference>